<feature type="transmembrane region" description="Helical" evidence="19">
    <location>
        <begin position="1037"/>
        <end position="1061"/>
    </location>
</feature>
<feature type="transmembrane region" description="Helical" evidence="19">
    <location>
        <begin position="765"/>
        <end position="784"/>
    </location>
</feature>
<comment type="similarity">
    <text evidence="2 19">Belongs to the cation transport ATPase (P-type) (TC 3.A.3) family. Type IB subfamily.</text>
</comment>
<keyword evidence="13" id="KW-1278">Translocase</keyword>
<dbReference type="Proteomes" id="UP000269221">
    <property type="component" value="Unassembled WGS sequence"/>
</dbReference>
<dbReference type="GO" id="GO:0005507">
    <property type="term" value="F:copper ion binding"/>
    <property type="evidence" value="ECO:0007669"/>
    <property type="project" value="InterPro"/>
</dbReference>
<dbReference type="InterPro" id="IPR017969">
    <property type="entry name" value="Heavy-metal-associated_CS"/>
</dbReference>
<dbReference type="GO" id="GO:0005524">
    <property type="term" value="F:ATP binding"/>
    <property type="evidence" value="ECO:0007669"/>
    <property type="project" value="UniProtKB-UniRule"/>
</dbReference>
<keyword evidence="6 19" id="KW-0812">Transmembrane</keyword>
<dbReference type="GO" id="GO:0043682">
    <property type="term" value="F:P-type divalent copper transporter activity"/>
    <property type="evidence" value="ECO:0007669"/>
    <property type="project" value="TreeGrafter"/>
</dbReference>
<dbReference type="SFLD" id="SFLDS00003">
    <property type="entry name" value="Haloacid_Dehalogenase"/>
    <property type="match status" value="1"/>
</dbReference>
<feature type="transmembrane region" description="Helical" evidence="19">
    <location>
        <begin position="859"/>
        <end position="880"/>
    </location>
</feature>
<dbReference type="InterPro" id="IPR036412">
    <property type="entry name" value="HAD-like_sf"/>
</dbReference>
<proteinExistence type="inferred from homology"/>
<evidence type="ECO:0000256" key="15">
    <source>
        <dbReference type="ARBA" id="ARBA00023008"/>
    </source>
</evidence>
<feature type="transmembrane region" description="Helical" evidence="19">
    <location>
        <begin position="1455"/>
        <end position="1477"/>
    </location>
</feature>
<feature type="compositionally biased region" description="Basic and acidic residues" evidence="20">
    <location>
        <begin position="572"/>
        <end position="581"/>
    </location>
</feature>
<evidence type="ECO:0000259" key="21">
    <source>
        <dbReference type="PROSITE" id="PS50846"/>
    </source>
</evidence>
<dbReference type="FunFam" id="3.40.50.1000:FF:000092">
    <property type="entry name" value="copper-transporting ATPase 1 isoform X2"/>
    <property type="match status" value="1"/>
</dbReference>
<dbReference type="GO" id="GO:0140581">
    <property type="term" value="F:P-type monovalent copper transporter activity"/>
    <property type="evidence" value="ECO:0007669"/>
    <property type="project" value="UniProtKB-EC"/>
</dbReference>
<feature type="domain" description="HMA" evidence="21">
    <location>
        <begin position="599"/>
        <end position="665"/>
    </location>
</feature>
<evidence type="ECO:0000256" key="12">
    <source>
        <dbReference type="ARBA" id="ARBA00022842"/>
    </source>
</evidence>
<dbReference type="InterPro" id="IPR027256">
    <property type="entry name" value="P-typ_ATPase_IB"/>
</dbReference>
<dbReference type="Gene3D" id="1.20.1110.10">
    <property type="entry name" value="Calcium-transporting ATPase, transmembrane domain"/>
    <property type="match status" value="1"/>
</dbReference>
<comment type="caution">
    <text evidence="22">The sequence shown here is derived from an EMBL/GenBank/DDBJ whole genome shotgun (WGS) entry which is preliminary data.</text>
</comment>
<dbReference type="InterPro" id="IPR018303">
    <property type="entry name" value="ATPase_P-typ_P_site"/>
</dbReference>
<evidence type="ECO:0000256" key="17">
    <source>
        <dbReference type="ARBA" id="ARBA00023065"/>
    </source>
</evidence>
<evidence type="ECO:0000256" key="4">
    <source>
        <dbReference type="ARBA" id="ARBA00022448"/>
    </source>
</evidence>
<dbReference type="EC" id="7.2.2.8" evidence="3"/>
<feature type="transmembrane region" description="Helical" evidence="19">
    <location>
        <begin position="1483"/>
        <end position="1503"/>
    </location>
</feature>
<keyword evidence="9 19" id="KW-0547">Nucleotide-binding</keyword>
<evidence type="ECO:0000256" key="8">
    <source>
        <dbReference type="ARBA" id="ARBA00022737"/>
    </source>
</evidence>
<feature type="transmembrane region" description="Helical" evidence="19">
    <location>
        <begin position="1081"/>
        <end position="1104"/>
    </location>
</feature>
<dbReference type="Pfam" id="PF00122">
    <property type="entry name" value="E1-E2_ATPase"/>
    <property type="match status" value="1"/>
</dbReference>
<keyword evidence="15" id="KW-0186">Copper</keyword>
<dbReference type="Gene3D" id="2.70.150.10">
    <property type="entry name" value="Calcium-transporting ATPase, cytoplasmic transduction domain A"/>
    <property type="match status" value="1"/>
</dbReference>
<dbReference type="SUPFAM" id="SSF81653">
    <property type="entry name" value="Calcium ATPase, transduction domain A"/>
    <property type="match status" value="1"/>
</dbReference>
<feature type="region of interest" description="Disordered" evidence="20">
    <location>
        <begin position="565"/>
        <end position="590"/>
    </location>
</feature>
<dbReference type="PROSITE" id="PS00154">
    <property type="entry name" value="ATPASE_E1_E2"/>
    <property type="match status" value="1"/>
</dbReference>
<evidence type="ECO:0000256" key="11">
    <source>
        <dbReference type="ARBA" id="ARBA00022840"/>
    </source>
</evidence>
<dbReference type="GO" id="GO:0005802">
    <property type="term" value="C:trans-Golgi network"/>
    <property type="evidence" value="ECO:0007669"/>
    <property type="project" value="UniProtKB-ARBA"/>
</dbReference>
<dbReference type="Gene3D" id="3.30.70.100">
    <property type="match status" value="6"/>
</dbReference>
<keyword evidence="10" id="KW-0187">Copper transport</keyword>
<dbReference type="SUPFAM" id="SSF56784">
    <property type="entry name" value="HAD-like"/>
    <property type="match status" value="1"/>
</dbReference>
<dbReference type="SFLD" id="SFLDG00002">
    <property type="entry name" value="C1.7:_P-type_atpase_like"/>
    <property type="match status" value="1"/>
</dbReference>
<evidence type="ECO:0000256" key="13">
    <source>
        <dbReference type="ARBA" id="ARBA00022967"/>
    </source>
</evidence>
<evidence type="ECO:0000256" key="5">
    <source>
        <dbReference type="ARBA" id="ARBA00022553"/>
    </source>
</evidence>
<keyword evidence="16" id="KW-0333">Golgi apparatus</keyword>
<feature type="domain" description="HMA" evidence="21">
    <location>
        <begin position="280"/>
        <end position="346"/>
    </location>
</feature>
<dbReference type="InterPro" id="IPR023214">
    <property type="entry name" value="HAD_sf"/>
</dbReference>
<sequence length="1596" mass="172808">METKSVAIGVEGMTCNSCVQSIEQHLGKMDGIHNVQGWNWVSHPNLSDFDSGSFIKCVGAVWMLQVEVARQTPEGFWSWERAGIGSLQPCCCTGEQELVVALLFEVSSESYSGQVLLIFASKSRFQSGAGSVPNSLCCTLLNCFVYPLEVSLEDKNAVIIYNSKLQTPVTLQEAICDMGFDATLADSNPQPVRPDTIFLTLPAQPALTPRQICATLLRNKGIVDVKVSSDQRTAVVTFLPSITNGKHITKMVPGVDLNISVPEVKPGTWGDSSWSQVSSAVLRLKVDGMTCHSCTSTIEGKLGKLQGMQRIRVSLDNKEAVVVYQPPLITPEEIKQQIEAAGFTATFKKQPRPLKLSGIDLEKLRNAEPRGSEASQREISSGTGTKTVVFRVEGMHCNSCVLNIQSTISALPAVTSVVVSLENKSAAINYNPSLISIEMLRKAVENVSPERFRVSLPEEQENLALLPTLASPLKSHPASKEPIQPLTQVVVINIEGMTCSSCVQSIEGVLSQKAGVKSVQVSLSDGNGTIEYDPLQTSPEELRSSIEDMGFDASFPAKAELPVAKAQPHPEAQLDSHKPEPPSKVPAVQLGRQESKTISKCYVQVTGMTCASCVANIERNLRREDGIHSILVALMAGKAEVRYNPAVIHPAAIAELIRELGFGATVMENCGEGDGILELVVRGMTCASCVHKIESTLMKTSGVLYCSVALATNKAHIKYDPEAIGPRDVIQVIKDLGFTTSLVKKDRSASHLDHKQEIRQWKRSFVVSLVFCIPVMGLMIYMMVMDSQLSDAHAHHNMSSEEMEALHSSMVLEYQILPGLSVMNFLSFLLCVPVQVFGGWHFYIQASRALRHNTANMDVLVVLATSIAFLYSFIILLVAMAERARVNPVTFFDTPPMLFVFISLGRWLEHVAKLGSLQFQSLIKHLHHSSEEQVDVELVQRGDIVKVVPGGKFPVDGRVIEGHSMVDESLITGEAMPVTKKPGNTVIAGSINQNGSLLISATHVGADTTLSQIVKLVEEAQTSKAPIQQFADKLSGYFVPFIVAVSVVTLFAWIIIGFVDFEIVEKYFLGYNKSISAAEVIIRFAFQASITVLCIACPCSLGLATPTAVMVGTGVGAQHGILIKGGEPLEMAHKVKVVVFDKTGTITHGTPEVMQVKFLVEGNLLPRHKMLAIVGTAESSSEHPLGAAITKYCKKELNSETLGTCTDFQVVPGCGISCKVTNIEALLYRKNRMVEENNAKNVTLVKIEENADESVQPALIIDAELPTTVTCQKYSVLIGNREWMTRNGLLVRSEVDKAMMEHERRGRTAVLAAVDGVLCGLIAIADTVKPEAELAVYTLKSMGLEVVLMTGDNSKTARSIASQVGITKVFAEVLPSHKVAKVKQLQDEGKRVAMVGDGINDSPALAMANVGIAIGTGTDVAIEAADVVLIKDDLMDVVASIDLSRKTVKRIRINFVFALIYNLIGVPIAAGVFLPIGLVLQPWMGSAAMAASSVSVVLSSLLLRMYQKPSSEKLEFRARGQLRHKSPSEISVHVGIDESGAASPKLSLLDRIITYSRASINSLLSDKRSVNSVVLSEPDKHSLLVGDFGEDDDTAL</sequence>
<keyword evidence="14 19" id="KW-1133">Transmembrane helix</keyword>
<dbReference type="FunFam" id="2.70.150.10:FF:000002">
    <property type="entry name" value="Copper-transporting ATPase 1, putative"/>
    <property type="match status" value="1"/>
</dbReference>
<dbReference type="Gene3D" id="3.40.50.1000">
    <property type="entry name" value="HAD superfamily/HAD-like"/>
    <property type="match status" value="1"/>
</dbReference>
<evidence type="ECO:0000313" key="23">
    <source>
        <dbReference type="Proteomes" id="UP000269221"/>
    </source>
</evidence>
<dbReference type="InterPro" id="IPR006121">
    <property type="entry name" value="HMA_dom"/>
</dbReference>
<feature type="domain" description="HMA" evidence="21">
    <location>
        <begin position="488"/>
        <end position="554"/>
    </location>
</feature>
<comment type="subcellular location">
    <subcellularLocation>
        <location evidence="1">Golgi apparatus</location>
        <location evidence="1">trans-Golgi network membrane</location>
        <topology evidence="1">Multi-pass membrane protein</topology>
    </subcellularLocation>
    <subcellularLocation>
        <location evidence="19">Membrane</location>
    </subcellularLocation>
</comment>
<dbReference type="STRING" id="333673.A0A3M0JTQ4"/>
<evidence type="ECO:0000256" key="6">
    <source>
        <dbReference type="ARBA" id="ARBA00022692"/>
    </source>
</evidence>
<dbReference type="EMBL" id="QRBI01000153">
    <property type="protein sequence ID" value="RMB98276.1"/>
    <property type="molecule type" value="Genomic_DNA"/>
</dbReference>
<dbReference type="NCBIfam" id="TIGR01494">
    <property type="entry name" value="ATPase_P-type"/>
    <property type="match status" value="2"/>
</dbReference>
<keyword evidence="8" id="KW-0677">Repeat</keyword>
<name>A0A3M0JTQ4_HIRRU</name>
<dbReference type="InterPro" id="IPR023299">
    <property type="entry name" value="ATPase_P-typ_cyto_dom_N"/>
</dbReference>
<dbReference type="PRINTS" id="PR00119">
    <property type="entry name" value="CATATPASE"/>
</dbReference>
<keyword evidence="12" id="KW-0460">Magnesium</keyword>
<dbReference type="SUPFAM" id="SSF81660">
    <property type="entry name" value="Metal cation-transporting ATPase, ATP-binding domain N"/>
    <property type="match status" value="1"/>
</dbReference>
<dbReference type="SUPFAM" id="SSF55008">
    <property type="entry name" value="HMA, heavy metal-associated domain"/>
    <property type="match status" value="6"/>
</dbReference>
<dbReference type="SUPFAM" id="SSF81665">
    <property type="entry name" value="Calcium ATPase, transmembrane domain M"/>
    <property type="match status" value="1"/>
</dbReference>
<dbReference type="InterPro" id="IPR006122">
    <property type="entry name" value="HMA_Cu_ion-bd"/>
</dbReference>
<keyword evidence="7 19" id="KW-0479">Metal-binding</keyword>
<dbReference type="Pfam" id="PF00702">
    <property type="entry name" value="Hydrolase"/>
    <property type="match status" value="1"/>
</dbReference>
<reference evidence="22 23" key="1">
    <citation type="submission" date="2018-07" db="EMBL/GenBank/DDBJ databases">
        <title>A high quality draft genome assembly of the barn swallow (H. rustica rustica).</title>
        <authorList>
            <person name="Formenti G."/>
            <person name="Chiara M."/>
            <person name="Poveda L."/>
            <person name="Francoijs K.-J."/>
            <person name="Bonisoli-Alquati A."/>
            <person name="Canova L."/>
            <person name="Gianfranceschi L."/>
            <person name="Horner D.S."/>
            <person name="Saino N."/>
        </authorList>
    </citation>
    <scope>NUCLEOTIDE SEQUENCE [LARGE SCALE GENOMIC DNA]</scope>
    <source>
        <strain evidence="22">Chelidonia</strain>
        <tissue evidence="22">Blood</tissue>
    </source>
</reference>
<keyword evidence="23" id="KW-1185">Reference proteome</keyword>
<protein>
    <recommendedName>
        <fullName evidence="3">P-type Cu(+) transporter</fullName>
        <ecNumber evidence="3">7.2.2.8</ecNumber>
    </recommendedName>
</protein>
<dbReference type="PRINTS" id="PR00942">
    <property type="entry name" value="CUATPASEI"/>
</dbReference>
<evidence type="ECO:0000256" key="1">
    <source>
        <dbReference type="ARBA" id="ARBA00004166"/>
    </source>
</evidence>
<accession>A0A3M0JTQ4</accession>
<dbReference type="FunFam" id="3.30.70.100:FF:000001">
    <property type="entry name" value="ATPase copper transporting beta"/>
    <property type="match status" value="4"/>
</dbReference>
<evidence type="ECO:0000256" key="20">
    <source>
        <dbReference type="SAM" id="MobiDB-lite"/>
    </source>
</evidence>
<evidence type="ECO:0000256" key="2">
    <source>
        <dbReference type="ARBA" id="ARBA00006024"/>
    </source>
</evidence>
<dbReference type="GO" id="GO:0016020">
    <property type="term" value="C:membrane"/>
    <property type="evidence" value="ECO:0007669"/>
    <property type="project" value="UniProtKB-SubCell"/>
</dbReference>
<dbReference type="PANTHER" id="PTHR43520">
    <property type="entry name" value="ATP7, ISOFORM B"/>
    <property type="match status" value="1"/>
</dbReference>
<keyword evidence="11 19" id="KW-0067">ATP-binding</keyword>
<dbReference type="CDD" id="cd02094">
    <property type="entry name" value="P-type_ATPase_Cu-like"/>
    <property type="match status" value="1"/>
</dbReference>
<keyword evidence="17" id="KW-0406">Ion transport</keyword>
<dbReference type="InterPro" id="IPR023298">
    <property type="entry name" value="ATPase_P-typ_TM_dom_sf"/>
</dbReference>
<dbReference type="InterPro" id="IPR044492">
    <property type="entry name" value="P_typ_ATPase_HD_dom"/>
</dbReference>
<dbReference type="SFLD" id="SFLDF00027">
    <property type="entry name" value="p-type_atpase"/>
    <property type="match status" value="1"/>
</dbReference>
<evidence type="ECO:0000256" key="19">
    <source>
        <dbReference type="RuleBase" id="RU362081"/>
    </source>
</evidence>
<dbReference type="NCBIfam" id="TIGR00003">
    <property type="entry name" value="copper ion binding protein"/>
    <property type="match status" value="4"/>
</dbReference>
<dbReference type="OrthoDB" id="432719at2759"/>
<dbReference type="FunFam" id="3.40.50.1000:FF:000144">
    <property type="entry name" value="copper-transporting ATPase 1 isoform X2"/>
    <property type="match status" value="1"/>
</dbReference>
<dbReference type="InterPro" id="IPR008250">
    <property type="entry name" value="ATPase_P-typ_transduc_dom_A_sf"/>
</dbReference>
<dbReference type="CDD" id="cd00371">
    <property type="entry name" value="HMA"/>
    <property type="match status" value="6"/>
</dbReference>
<dbReference type="FunFam" id="3.40.1110.10:FF:000023">
    <property type="entry name" value="Copper-transporting ATPase 1, putative"/>
    <property type="match status" value="1"/>
</dbReference>
<evidence type="ECO:0000256" key="7">
    <source>
        <dbReference type="ARBA" id="ARBA00022723"/>
    </source>
</evidence>
<keyword evidence="5" id="KW-0597">Phosphoprotein</keyword>
<dbReference type="PANTHER" id="PTHR43520:SF29">
    <property type="entry name" value="COPPER-TRANSPORTING ATPASE 1"/>
    <property type="match status" value="1"/>
</dbReference>
<organism evidence="22 23">
    <name type="scientific">Hirundo rustica rustica</name>
    <dbReference type="NCBI Taxonomy" id="333673"/>
    <lineage>
        <taxon>Eukaryota</taxon>
        <taxon>Metazoa</taxon>
        <taxon>Chordata</taxon>
        <taxon>Craniata</taxon>
        <taxon>Vertebrata</taxon>
        <taxon>Euteleostomi</taxon>
        <taxon>Archelosauria</taxon>
        <taxon>Archosauria</taxon>
        <taxon>Dinosauria</taxon>
        <taxon>Saurischia</taxon>
        <taxon>Theropoda</taxon>
        <taxon>Coelurosauria</taxon>
        <taxon>Aves</taxon>
        <taxon>Neognathae</taxon>
        <taxon>Neoaves</taxon>
        <taxon>Telluraves</taxon>
        <taxon>Australaves</taxon>
        <taxon>Passeriformes</taxon>
        <taxon>Sylvioidea</taxon>
        <taxon>Hirundinidae</taxon>
        <taxon>Hirundo</taxon>
    </lineage>
</organism>
<feature type="domain" description="HMA" evidence="21">
    <location>
        <begin position="386"/>
        <end position="452"/>
    </location>
</feature>
<gene>
    <name evidence="22" type="ORF">DUI87_25181</name>
</gene>
<dbReference type="Gene3D" id="3.40.1110.10">
    <property type="entry name" value="Calcium-transporting ATPase, cytoplasmic domain N"/>
    <property type="match status" value="1"/>
</dbReference>
<dbReference type="InterPro" id="IPR059000">
    <property type="entry name" value="ATPase_P-type_domA"/>
</dbReference>
<evidence type="ECO:0000256" key="16">
    <source>
        <dbReference type="ARBA" id="ARBA00023034"/>
    </source>
</evidence>
<dbReference type="InterPro" id="IPR036163">
    <property type="entry name" value="HMA_dom_sf"/>
</dbReference>
<evidence type="ECO:0000256" key="3">
    <source>
        <dbReference type="ARBA" id="ARBA00012517"/>
    </source>
</evidence>
<dbReference type="PROSITE" id="PS50846">
    <property type="entry name" value="HMA_2"/>
    <property type="match status" value="5"/>
</dbReference>
<dbReference type="InterPro" id="IPR001757">
    <property type="entry name" value="P_typ_ATPase"/>
</dbReference>
<dbReference type="NCBIfam" id="TIGR01525">
    <property type="entry name" value="ATPase-IB_hvy"/>
    <property type="match status" value="1"/>
</dbReference>
<dbReference type="PROSITE" id="PS01047">
    <property type="entry name" value="HMA_1"/>
    <property type="match status" value="5"/>
</dbReference>
<dbReference type="GO" id="GO:0055070">
    <property type="term" value="P:copper ion homeostasis"/>
    <property type="evidence" value="ECO:0007669"/>
    <property type="project" value="TreeGrafter"/>
</dbReference>
<dbReference type="Pfam" id="PF00403">
    <property type="entry name" value="HMA"/>
    <property type="match status" value="6"/>
</dbReference>
<evidence type="ECO:0000256" key="9">
    <source>
        <dbReference type="ARBA" id="ARBA00022741"/>
    </source>
</evidence>
<feature type="transmembrane region" description="Helical" evidence="19">
    <location>
        <begin position="816"/>
        <end position="838"/>
    </location>
</feature>
<dbReference type="FunFam" id="3.30.70.100:FF:000009">
    <property type="entry name" value="ATPase copper transporting beta"/>
    <property type="match status" value="1"/>
</dbReference>
<evidence type="ECO:0000256" key="18">
    <source>
        <dbReference type="ARBA" id="ARBA00023136"/>
    </source>
</evidence>
<evidence type="ECO:0000256" key="14">
    <source>
        <dbReference type="ARBA" id="ARBA00022989"/>
    </source>
</evidence>
<dbReference type="GO" id="GO:0016887">
    <property type="term" value="F:ATP hydrolysis activity"/>
    <property type="evidence" value="ECO:0007669"/>
    <property type="project" value="InterPro"/>
</dbReference>
<feature type="domain" description="HMA" evidence="21">
    <location>
        <begin position="675"/>
        <end position="741"/>
    </location>
</feature>
<evidence type="ECO:0000313" key="22">
    <source>
        <dbReference type="EMBL" id="RMB98276.1"/>
    </source>
</evidence>
<keyword evidence="4" id="KW-0813">Transport</keyword>
<keyword evidence="18 19" id="KW-0472">Membrane</keyword>
<evidence type="ECO:0000256" key="10">
    <source>
        <dbReference type="ARBA" id="ARBA00022796"/>
    </source>
</evidence>